<gene>
    <name evidence="1" type="ORF">TEGL_34630</name>
</gene>
<protein>
    <submittedName>
        <fullName evidence="1">Uncharacterized protein</fullName>
    </submittedName>
</protein>
<dbReference type="EMBL" id="CP117523">
    <property type="protein sequence ID" value="WWD85016.1"/>
    <property type="molecule type" value="Genomic_DNA"/>
</dbReference>
<dbReference type="RefSeq" id="WP_018591662.1">
    <property type="nucleotide sequence ID" value="NZ_CP117523.1"/>
</dbReference>
<evidence type="ECO:0000313" key="2">
    <source>
        <dbReference type="Proteomes" id="UP001348492"/>
    </source>
</evidence>
<name>A0ABZ2EZN4_9FIRM</name>
<evidence type="ECO:0000313" key="1">
    <source>
        <dbReference type="EMBL" id="WWD85016.1"/>
    </source>
</evidence>
<dbReference type="Proteomes" id="UP001348492">
    <property type="component" value="Chromosome"/>
</dbReference>
<organism evidence="1 2">
    <name type="scientific">Terrisporobacter glycolicus ATCC 14880 = DSM 1288</name>
    <dbReference type="NCBI Taxonomy" id="1121315"/>
    <lineage>
        <taxon>Bacteria</taxon>
        <taxon>Bacillati</taxon>
        <taxon>Bacillota</taxon>
        <taxon>Clostridia</taxon>
        <taxon>Peptostreptococcales</taxon>
        <taxon>Peptostreptococcaceae</taxon>
        <taxon>Terrisporobacter</taxon>
    </lineage>
</organism>
<proteinExistence type="predicted"/>
<reference evidence="1 2" key="1">
    <citation type="journal article" date="2023" name="PLoS ONE">
        <title>Genome-based metabolic and phylogenomic analysis of three Terrisporobacter species.</title>
        <authorList>
            <person name="Boer T."/>
            <person name="Bengelsdorf F.R."/>
            <person name="Bomeke M."/>
            <person name="Daniel R."/>
            <person name="Poehlein A."/>
        </authorList>
    </citation>
    <scope>NUCLEOTIDE SEQUENCE [LARGE SCALE GENOMIC DNA]</scope>
    <source>
        <strain evidence="1 2">DSM 1288</strain>
    </source>
</reference>
<keyword evidence="2" id="KW-1185">Reference proteome</keyword>
<accession>A0ABZ2EZN4</accession>
<sequence length="104" mass="10399">MAIYKMAEISVTAPATGSAGVIIASTPTLADETYSLASGAVVDGSVAIAGAAVVLVEITTTPAASKNVAIAYTDTNGKFGIPYAFSTASGTTYKLDVYTPNTLS</sequence>